<comment type="caution">
    <text evidence="2">The sequence shown here is derived from an EMBL/GenBank/DDBJ whole genome shotgun (WGS) entry which is preliminary data.</text>
</comment>
<dbReference type="Proteomes" id="UP000230407">
    <property type="component" value="Unassembled WGS sequence"/>
</dbReference>
<feature type="region of interest" description="Disordered" evidence="1">
    <location>
        <begin position="69"/>
        <end position="102"/>
    </location>
</feature>
<protein>
    <submittedName>
        <fullName evidence="2">Uncharacterized protein</fullName>
    </submittedName>
</protein>
<keyword evidence="3" id="KW-1185">Reference proteome</keyword>
<gene>
    <name evidence="2" type="ORF">CUT44_32385</name>
</gene>
<sequence>MTAACVVGAAGWVATEVLESDTRYDGPARWVPASELGYPEPSGDPGAELNAEPQFVRETAWEDRAVQACEREPGPAAGPFPAPTPTPAPPLAPGPSPAPDALGTVMVDYAAVLCVVAAEESVEYRKWGLVAPPPRTPDR</sequence>
<reference evidence="2 3" key="1">
    <citation type="submission" date="2017-11" db="EMBL/GenBank/DDBJ databases">
        <title>Streptomyces carmine sp. nov., a novel actinomycete isolated from Sophora alopecuroides in Xinjiang, China.</title>
        <authorList>
            <person name="Wang Y."/>
            <person name="Luo X."/>
            <person name="Wan C."/>
            <person name="Zhang L."/>
        </authorList>
    </citation>
    <scope>NUCLEOTIDE SEQUENCE [LARGE SCALE GENOMIC DNA]</scope>
    <source>
        <strain evidence="2 3">TRM SA0054</strain>
    </source>
</reference>
<name>A0A2M8LPK6_9ACTN</name>
<accession>A0A2M8LPK6</accession>
<organism evidence="2 3">
    <name type="scientific">Streptomyces carminius</name>
    <dbReference type="NCBI Taxonomy" id="2665496"/>
    <lineage>
        <taxon>Bacteria</taxon>
        <taxon>Bacillati</taxon>
        <taxon>Actinomycetota</taxon>
        <taxon>Actinomycetes</taxon>
        <taxon>Kitasatosporales</taxon>
        <taxon>Streptomycetaceae</taxon>
        <taxon>Streptomyces</taxon>
    </lineage>
</organism>
<dbReference type="RefSeq" id="WP_100205559.1">
    <property type="nucleotide sequence ID" value="NZ_PGGW01000071.1"/>
</dbReference>
<proteinExistence type="predicted"/>
<evidence type="ECO:0000313" key="3">
    <source>
        <dbReference type="Proteomes" id="UP000230407"/>
    </source>
</evidence>
<dbReference type="EMBL" id="PGGW01000071">
    <property type="protein sequence ID" value="PJE93889.1"/>
    <property type="molecule type" value="Genomic_DNA"/>
</dbReference>
<dbReference type="AlphaFoldDB" id="A0A2M8LPK6"/>
<evidence type="ECO:0000256" key="1">
    <source>
        <dbReference type="SAM" id="MobiDB-lite"/>
    </source>
</evidence>
<evidence type="ECO:0000313" key="2">
    <source>
        <dbReference type="EMBL" id="PJE93889.1"/>
    </source>
</evidence>
<feature type="compositionally biased region" description="Pro residues" evidence="1">
    <location>
        <begin position="76"/>
        <end position="98"/>
    </location>
</feature>